<organism evidence="1 2">
    <name type="scientific">Puccinia striiformis f. sp. tritici</name>
    <dbReference type="NCBI Taxonomy" id="168172"/>
    <lineage>
        <taxon>Eukaryota</taxon>
        <taxon>Fungi</taxon>
        <taxon>Dikarya</taxon>
        <taxon>Basidiomycota</taxon>
        <taxon>Pucciniomycotina</taxon>
        <taxon>Pucciniomycetes</taxon>
        <taxon>Pucciniales</taxon>
        <taxon>Pucciniaceae</taxon>
        <taxon>Puccinia</taxon>
    </lineage>
</organism>
<feature type="non-terminal residue" evidence="1">
    <location>
        <position position="1"/>
    </location>
</feature>
<reference evidence="1 2" key="3">
    <citation type="journal article" date="2022" name="Microbiol. Spectr.">
        <title>Folding features and dynamics of 3D genome architecture in plant fungal pathogens.</title>
        <authorList>
            <person name="Xia C."/>
        </authorList>
    </citation>
    <scope>NUCLEOTIDE SEQUENCE [LARGE SCALE GENOMIC DNA]</scope>
    <source>
        <strain evidence="1 2">93-210</strain>
    </source>
</reference>
<name>A0ACC0DTQ6_9BASI</name>
<keyword evidence="2" id="KW-1185">Reference proteome</keyword>
<accession>A0ACC0DTQ6</accession>
<dbReference type="EMBL" id="CM045879">
    <property type="protein sequence ID" value="KAI7938792.1"/>
    <property type="molecule type" value="Genomic_DNA"/>
</dbReference>
<gene>
    <name evidence="1" type="ORF">MJO28_014371</name>
</gene>
<evidence type="ECO:0000313" key="2">
    <source>
        <dbReference type="Proteomes" id="UP001060170"/>
    </source>
</evidence>
<reference evidence="2" key="1">
    <citation type="journal article" date="2018" name="BMC Genomics">
        <title>Genomic insights into host adaptation between the wheat stripe rust pathogen (Puccinia striiformis f. sp. tritici) and the barley stripe rust pathogen (Puccinia striiformis f. sp. hordei).</title>
        <authorList>
            <person name="Xia C."/>
            <person name="Wang M."/>
            <person name="Yin C."/>
            <person name="Cornejo O.E."/>
            <person name="Hulbert S.H."/>
            <person name="Chen X."/>
        </authorList>
    </citation>
    <scope>NUCLEOTIDE SEQUENCE [LARGE SCALE GENOMIC DNA]</scope>
    <source>
        <strain evidence="2">93-210</strain>
    </source>
</reference>
<comment type="caution">
    <text evidence="1">The sequence shown here is derived from an EMBL/GenBank/DDBJ whole genome shotgun (WGS) entry which is preliminary data.</text>
</comment>
<evidence type="ECO:0000313" key="1">
    <source>
        <dbReference type="EMBL" id="KAI7938792.1"/>
    </source>
</evidence>
<proteinExistence type="predicted"/>
<reference evidence="2" key="2">
    <citation type="journal article" date="2018" name="Mol. Plant Microbe Interact.">
        <title>Genome sequence resources for the wheat stripe rust pathogen (Puccinia striiformis f. sp. tritici) and the barley stripe rust pathogen (Puccinia striiformis f. sp. hordei).</title>
        <authorList>
            <person name="Xia C."/>
            <person name="Wang M."/>
            <person name="Yin C."/>
            <person name="Cornejo O.E."/>
            <person name="Hulbert S.H."/>
            <person name="Chen X."/>
        </authorList>
    </citation>
    <scope>NUCLEOTIDE SEQUENCE [LARGE SCALE GENOMIC DNA]</scope>
    <source>
        <strain evidence="2">93-210</strain>
    </source>
</reference>
<dbReference type="Proteomes" id="UP001060170">
    <property type="component" value="Chromosome 15"/>
</dbReference>
<sequence>KNDVGYVSLDKRIELRRFRWERRVCCEDSQVQARGGKQSTVTPPHFHHTHPSELMAGSPTRTDQASADGQQSNGKYLHHFRWESSVPERVSIKGSFDQWQSPLELQKLPTGKFSAPVELEFGSKVSYKYVIDGTWRHNPNEPIETDSSGNVNNIFHVPQHPSSVNPEVETAQTFPNPVPTMSSEALAQDSLSEGSTDVDLSKTAAPQGSTEPSTPPDMSIAFPSASTDNLTELKPQPKPVGNVKRTLSLFGSGSRFGRTSHRTQSLATAPGTPKEKASLAGASVSNVVSAMAGVAATAIPAAIFAVTGKDITRTAQSDSPQAESDSPEGPPAALPSATVESSPNTADELSATSPPLPSHPEQPSQPSAPTLATVAEDAASQPASPAPEPLATIPVNDATENPKPKDDHPPVAPATHQALPSSTTELKANTEPVISEAEEPTIASALAPQVTPLVIESQAEPSGDSQPMPATPEPKITTPSDVPQDGDKLQTHGASLQVETPPKVSFSDDEATSRAPVAITANSGSIDQPVPHVTISPEPAISGATTPNKDPSIGGKSKTSETTKKSGWRHSVASIRSRRISGDLERRSVSDHPPVAKVPSPEHSSPPVDHDESSPPKDKRRSGFFQKIKSVLSPHKKNAYTTSNSPTSTKQNSLGRTATIPRE</sequence>
<protein>
    <submittedName>
        <fullName evidence="1">Uncharacterized protein</fullName>
    </submittedName>
</protein>